<comment type="caution">
    <text evidence="1">The sequence shown here is derived from an EMBL/GenBank/DDBJ whole genome shotgun (WGS) entry which is preliminary data.</text>
</comment>
<evidence type="ECO:0000313" key="1">
    <source>
        <dbReference type="EMBL" id="OTI63425.1"/>
    </source>
</evidence>
<proteinExistence type="predicted"/>
<gene>
    <name evidence="1" type="ORF">CAZ10_10200</name>
</gene>
<dbReference type="AlphaFoldDB" id="A0A241XSV3"/>
<organism evidence="1 2">
    <name type="scientific">Pseudomonas aeruginosa</name>
    <dbReference type="NCBI Taxonomy" id="287"/>
    <lineage>
        <taxon>Bacteria</taxon>
        <taxon>Pseudomonadati</taxon>
        <taxon>Pseudomonadota</taxon>
        <taxon>Gammaproteobacteria</taxon>
        <taxon>Pseudomonadales</taxon>
        <taxon>Pseudomonadaceae</taxon>
        <taxon>Pseudomonas</taxon>
    </lineage>
</organism>
<dbReference type="EMBL" id="NFFZ01000004">
    <property type="protein sequence ID" value="OTI63425.1"/>
    <property type="molecule type" value="Genomic_DNA"/>
</dbReference>
<name>A0A241XSV3_PSEAI</name>
<evidence type="ECO:0000313" key="2">
    <source>
        <dbReference type="Proteomes" id="UP000194857"/>
    </source>
</evidence>
<accession>A0A241XSV3</accession>
<dbReference type="Proteomes" id="UP000194857">
    <property type="component" value="Unassembled WGS sequence"/>
</dbReference>
<reference evidence="1 2" key="1">
    <citation type="submission" date="2017-05" db="EMBL/GenBank/DDBJ databases">
        <authorList>
            <person name="Song R."/>
            <person name="Chenine A.L."/>
            <person name="Ruprecht R.M."/>
        </authorList>
    </citation>
    <scope>NUCLEOTIDE SEQUENCE [LARGE SCALE GENOMIC DNA]</scope>
    <source>
        <strain evidence="1 2">S567_C10_BS</strain>
    </source>
</reference>
<sequence length="88" mass="9789">MYKRQQAAEPLPPIQSLKACPHCSADGFYVEYEASGTVSEHRLFNGQPADNTSMYGGLRLKALATAFCSNCFKPIARWNEALDNKAYK</sequence>
<protein>
    <submittedName>
        <fullName evidence="1">Uncharacterized protein</fullName>
    </submittedName>
</protein>